<evidence type="ECO:0000256" key="3">
    <source>
        <dbReference type="ARBA" id="ARBA00022475"/>
    </source>
</evidence>
<dbReference type="InterPro" id="IPR035906">
    <property type="entry name" value="MetI-like_sf"/>
</dbReference>
<evidence type="ECO:0000313" key="9">
    <source>
        <dbReference type="EMBL" id="CAA9572923.1"/>
    </source>
</evidence>
<name>A0A6J4V9U6_9BACT</name>
<organism evidence="9">
    <name type="scientific">uncultured Thermomicrobiales bacterium</name>
    <dbReference type="NCBI Taxonomy" id="1645740"/>
    <lineage>
        <taxon>Bacteria</taxon>
        <taxon>Pseudomonadati</taxon>
        <taxon>Thermomicrobiota</taxon>
        <taxon>Thermomicrobia</taxon>
        <taxon>Thermomicrobiales</taxon>
        <taxon>environmental samples</taxon>
    </lineage>
</organism>
<dbReference type="Pfam" id="PF00528">
    <property type="entry name" value="BPD_transp_1"/>
    <property type="match status" value="1"/>
</dbReference>
<evidence type="ECO:0000256" key="1">
    <source>
        <dbReference type="ARBA" id="ARBA00004651"/>
    </source>
</evidence>
<keyword evidence="3" id="KW-1003">Cell membrane</keyword>
<sequence>MATTTPIGQLERERAGPAARDVVRPTRWREHAFDWGVNLLLLAGGVLMLAPFVWAFSTSFRLGRESFSLPPQWLPTDWRLDNYRAVLDALPFFRFVFNSFKVAALITLLQVVTCSTAAFAFARLRFRGRDALFFVFLSSLMIPQYVTIIPIFIIVRRLNLLDSHWALILPSAFSAFGIFLLRQYFLTIPRDLEDAARIDGAGFFEIYRRIMLPLVAPALVTLTIFSFNYHWNEFFRPLIFLTTWEQMTLPLGLTVLRGYLGTGNTAAVMAGVTMAITPVLLVFLLFQRYLIEGITLTGLKE</sequence>
<evidence type="ECO:0000256" key="5">
    <source>
        <dbReference type="ARBA" id="ARBA00022989"/>
    </source>
</evidence>
<comment type="similarity">
    <text evidence="7">Belongs to the binding-protein-dependent transport system permease family.</text>
</comment>
<dbReference type="PROSITE" id="PS50928">
    <property type="entry name" value="ABC_TM1"/>
    <property type="match status" value="1"/>
</dbReference>
<gene>
    <name evidence="9" type="ORF">AVDCRST_MAG19-2982</name>
</gene>
<feature type="transmembrane region" description="Helical" evidence="7">
    <location>
        <begin position="133"/>
        <end position="155"/>
    </location>
</feature>
<evidence type="ECO:0000256" key="7">
    <source>
        <dbReference type="RuleBase" id="RU363032"/>
    </source>
</evidence>
<evidence type="ECO:0000256" key="6">
    <source>
        <dbReference type="ARBA" id="ARBA00023136"/>
    </source>
</evidence>
<keyword evidence="2 7" id="KW-0813">Transport</keyword>
<feature type="transmembrane region" description="Helical" evidence="7">
    <location>
        <begin position="266"/>
        <end position="286"/>
    </location>
</feature>
<dbReference type="Gene3D" id="1.10.3720.10">
    <property type="entry name" value="MetI-like"/>
    <property type="match status" value="1"/>
</dbReference>
<dbReference type="AlphaFoldDB" id="A0A6J4V9U6"/>
<feature type="transmembrane region" description="Helical" evidence="7">
    <location>
        <begin position="206"/>
        <end position="227"/>
    </location>
</feature>
<dbReference type="PANTHER" id="PTHR43744:SF12">
    <property type="entry name" value="ABC TRANSPORTER PERMEASE PROTEIN MG189-RELATED"/>
    <property type="match status" value="1"/>
</dbReference>
<dbReference type="GO" id="GO:0005886">
    <property type="term" value="C:plasma membrane"/>
    <property type="evidence" value="ECO:0007669"/>
    <property type="project" value="UniProtKB-SubCell"/>
</dbReference>
<feature type="transmembrane region" description="Helical" evidence="7">
    <location>
        <begin position="35"/>
        <end position="56"/>
    </location>
</feature>
<keyword evidence="6 7" id="KW-0472">Membrane</keyword>
<keyword evidence="5 7" id="KW-1133">Transmembrane helix</keyword>
<evidence type="ECO:0000259" key="8">
    <source>
        <dbReference type="PROSITE" id="PS50928"/>
    </source>
</evidence>
<proteinExistence type="inferred from homology"/>
<feature type="transmembrane region" description="Helical" evidence="7">
    <location>
        <begin position="102"/>
        <end position="121"/>
    </location>
</feature>
<evidence type="ECO:0000256" key="4">
    <source>
        <dbReference type="ARBA" id="ARBA00022692"/>
    </source>
</evidence>
<dbReference type="GO" id="GO:0055085">
    <property type="term" value="P:transmembrane transport"/>
    <property type="evidence" value="ECO:0007669"/>
    <property type="project" value="InterPro"/>
</dbReference>
<feature type="domain" description="ABC transmembrane type-1" evidence="8">
    <location>
        <begin position="96"/>
        <end position="286"/>
    </location>
</feature>
<keyword evidence="4 7" id="KW-0812">Transmembrane</keyword>
<evidence type="ECO:0000256" key="2">
    <source>
        <dbReference type="ARBA" id="ARBA00022448"/>
    </source>
</evidence>
<accession>A0A6J4V9U6</accession>
<feature type="transmembrane region" description="Helical" evidence="7">
    <location>
        <begin position="167"/>
        <end position="186"/>
    </location>
</feature>
<comment type="subcellular location">
    <subcellularLocation>
        <location evidence="1 7">Cell membrane</location>
        <topology evidence="1 7">Multi-pass membrane protein</topology>
    </subcellularLocation>
</comment>
<dbReference type="CDD" id="cd06261">
    <property type="entry name" value="TM_PBP2"/>
    <property type="match status" value="1"/>
</dbReference>
<dbReference type="EMBL" id="CADCWL010000154">
    <property type="protein sequence ID" value="CAA9572923.1"/>
    <property type="molecule type" value="Genomic_DNA"/>
</dbReference>
<dbReference type="PANTHER" id="PTHR43744">
    <property type="entry name" value="ABC TRANSPORTER PERMEASE PROTEIN MG189-RELATED-RELATED"/>
    <property type="match status" value="1"/>
</dbReference>
<dbReference type="SUPFAM" id="SSF161098">
    <property type="entry name" value="MetI-like"/>
    <property type="match status" value="1"/>
</dbReference>
<protein>
    <submittedName>
        <fullName evidence="9">N-acetyl-D-glucosamine ABC transporter, permease protein 2</fullName>
    </submittedName>
</protein>
<reference evidence="9" key="1">
    <citation type="submission" date="2020-02" db="EMBL/GenBank/DDBJ databases">
        <authorList>
            <person name="Meier V. D."/>
        </authorList>
    </citation>
    <scope>NUCLEOTIDE SEQUENCE</scope>
    <source>
        <strain evidence="9">AVDCRST_MAG19</strain>
    </source>
</reference>
<dbReference type="InterPro" id="IPR000515">
    <property type="entry name" value="MetI-like"/>
</dbReference>